<protein>
    <recommendedName>
        <fullName evidence="4">Fungal N-terminal domain-containing protein</fullName>
    </recommendedName>
</protein>
<evidence type="ECO:0008006" key="4">
    <source>
        <dbReference type="Google" id="ProtNLM"/>
    </source>
</evidence>
<gene>
    <name evidence="2" type="ORF">BU23DRAFT_161035</name>
</gene>
<evidence type="ECO:0000313" key="2">
    <source>
        <dbReference type="EMBL" id="KAF1972590.1"/>
    </source>
</evidence>
<evidence type="ECO:0000313" key="3">
    <source>
        <dbReference type="Proteomes" id="UP000800036"/>
    </source>
</evidence>
<dbReference type="EMBL" id="ML976686">
    <property type="protein sequence ID" value="KAF1972590.1"/>
    <property type="molecule type" value="Genomic_DNA"/>
</dbReference>
<dbReference type="AlphaFoldDB" id="A0A6A5V7C5"/>
<organism evidence="2 3">
    <name type="scientific">Bimuria novae-zelandiae CBS 107.79</name>
    <dbReference type="NCBI Taxonomy" id="1447943"/>
    <lineage>
        <taxon>Eukaryota</taxon>
        <taxon>Fungi</taxon>
        <taxon>Dikarya</taxon>
        <taxon>Ascomycota</taxon>
        <taxon>Pezizomycotina</taxon>
        <taxon>Dothideomycetes</taxon>
        <taxon>Pleosporomycetidae</taxon>
        <taxon>Pleosporales</taxon>
        <taxon>Massarineae</taxon>
        <taxon>Didymosphaeriaceae</taxon>
        <taxon>Bimuria</taxon>
    </lineage>
</organism>
<name>A0A6A5V7C5_9PLEO</name>
<keyword evidence="1" id="KW-0732">Signal</keyword>
<evidence type="ECO:0000256" key="1">
    <source>
        <dbReference type="SAM" id="SignalP"/>
    </source>
</evidence>
<proteinExistence type="predicted"/>
<keyword evidence="3" id="KW-1185">Reference proteome</keyword>
<accession>A0A6A5V7C5</accession>
<feature type="chain" id="PRO_5025442159" description="Fungal N-terminal domain-containing protein" evidence="1">
    <location>
        <begin position="23"/>
        <end position="162"/>
    </location>
</feature>
<reference evidence="2" key="1">
    <citation type="journal article" date="2020" name="Stud. Mycol.">
        <title>101 Dothideomycetes genomes: a test case for predicting lifestyles and emergence of pathogens.</title>
        <authorList>
            <person name="Haridas S."/>
            <person name="Albert R."/>
            <person name="Binder M."/>
            <person name="Bloem J."/>
            <person name="Labutti K."/>
            <person name="Salamov A."/>
            <person name="Andreopoulos B."/>
            <person name="Baker S."/>
            <person name="Barry K."/>
            <person name="Bills G."/>
            <person name="Bluhm B."/>
            <person name="Cannon C."/>
            <person name="Castanera R."/>
            <person name="Culley D."/>
            <person name="Daum C."/>
            <person name="Ezra D."/>
            <person name="Gonzalez J."/>
            <person name="Henrissat B."/>
            <person name="Kuo A."/>
            <person name="Liang C."/>
            <person name="Lipzen A."/>
            <person name="Lutzoni F."/>
            <person name="Magnuson J."/>
            <person name="Mondo S."/>
            <person name="Nolan M."/>
            <person name="Ohm R."/>
            <person name="Pangilinan J."/>
            <person name="Park H.-J."/>
            <person name="Ramirez L."/>
            <person name="Alfaro M."/>
            <person name="Sun H."/>
            <person name="Tritt A."/>
            <person name="Yoshinaga Y."/>
            <person name="Zwiers L.-H."/>
            <person name="Turgeon B."/>
            <person name="Goodwin S."/>
            <person name="Spatafora J."/>
            <person name="Crous P."/>
            <person name="Grigoriev I."/>
        </authorList>
    </citation>
    <scope>NUCLEOTIDE SEQUENCE</scope>
    <source>
        <strain evidence="2">CBS 107.79</strain>
    </source>
</reference>
<sequence length="162" mass="18499">MADPISVTASILTLLGSGIAIAQELYQLADGIGSAGQQVRFYADEVCLFSELLGHTREDFQRSLHKPGPRAEQLVMYILDVFERVLEPLKQLQATLNPLLLRYCESPTKLLQFALRICWLFFVKDKLLWYRESLRVLNGVLNTTLTTMKTTTENNNTTNWYI</sequence>
<feature type="signal peptide" evidence="1">
    <location>
        <begin position="1"/>
        <end position="22"/>
    </location>
</feature>
<dbReference type="Proteomes" id="UP000800036">
    <property type="component" value="Unassembled WGS sequence"/>
</dbReference>
<dbReference type="OrthoDB" id="1577640at2759"/>